<comment type="caution">
    <text evidence="1">The sequence shown here is derived from an EMBL/GenBank/DDBJ whole genome shotgun (WGS) entry which is preliminary data.</text>
</comment>
<name>A0A926UVE4_9CYAN</name>
<proteinExistence type="predicted"/>
<keyword evidence="2" id="KW-1185">Reference proteome</keyword>
<dbReference type="Proteomes" id="UP000631421">
    <property type="component" value="Unassembled WGS sequence"/>
</dbReference>
<sequence>MAIVHKLFLALGFAIISYMAMGDRLGNQGIAENITIPQQPVEPSLWWKLDRLAISWVDNVTIDEASKQAIFTINSSRWGALDYVQRFSFLFKLGVEAQKQNFNVILLDRRSQKVAEYRYKLDSWQMTPQTLGADPFRVIAPTILQQQF</sequence>
<reference evidence="1" key="1">
    <citation type="journal article" date="2015" name="ISME J.">
        <title>Draft Genome Sequence of Streptomyces incarnatus NRRL8089, which Produces the Nucleoside Antibiotic Sinefungin.</title>
        <authorList>
            <person name="Oshima K."/>
            <person name="Hattori M."/>
            <person name="Shimizu H."/>
            <person name="Fukuda K."/>
            <person name="Nemoto M."/>
            <person name="Inagaki K."/>
            <person name="Tamura T."/>
        </authorList>
    </citation>
    <scope>NUCLEOTIDE SEQUENCE</scope>
    <source>
        <strain evidence="1">FACHB-1277</strain>
    </source>
</reference>
<reference evidence="1" key="2">
    <citation type="submission" date="2020-08" db="EMBL/GenBank/DDBJ databases">
        <authorList>
            <person name="Chen M."/>
            <person name="Teng W."/>
            <person name="Zhao L."/>
            <person name="Hu C."/>
            <person name="Zhou Y."/>
            <person name="Han B."/>
            <person name="Song L."/>
            <person name="Shu W."/>
        </authorList>
    </citation>
    <scope>NUCLEOTIDE SEQUENCE</scope>
    <source>
        <strain evidence="1">FACHB-1277</strain>
    </source>
</reference>
<dbReference type="EMBL" id="JACJPY010000057">
    <property type="protein sequence ID" value="MBD2151568.1"/>
    <property type="molecule type" value="Genomic_DNA"/>
</dbReference>
<evidence type="ECO:0000313" key="1">
    <source>
        <dbReference type="EMBL" id="MBD2151568.1"/>
    </source>
</evidence>
<dbReference type="RefSeq" id="WP_190351986.1">
    <property type="nucleotide sequence ID" value="NZ_JACJPY010000057.1"/>
</dbReference>
<evidence type="ECO:0000313" key="2">
    <source>
        <dbReference type="Proteomes" id="UP000631421"/>
    </source>
</evidence>
<gene>
    <name evidence="1" type="ORF">H6F44_15770</name>
</gene>
<dbReference type="AlphaFoldDB" id="A0A926UVE4"/>
<organism evidence="1 2">
    <name type="scientific">Pseudanabaena cinerea FACHB-1277</name>
    <dbReference type="NCBI Taxonomy" id="2949581"/>
    <lineage>
        <taxon>Bacteria</taxon>
        <taxon>Bacillati</taxon>
        <taxon>Cyanobacteriota</taxon>
        <taxon>Cyanophyceae</taxon>
        <taxon>Pseudanabaenales</taxon>
        <taxon>Pseudanabaenaceae</taxon>
        <taxon>Pseudanabaena</taxon>
        <taxon>Pseudanabaena cinerea</taxon>
    </lineage>
</organism>
<protein>
    <submittedName>
        <fullName evidence="1">Uncharacterized protein</fullName>
    </submittedName>
</protein>
<accession>A0A926UVE4</accession>